<dbReference type="OrthoDB" id="8479154at2"/>
<dbReference type="EMBL" id="FXZK01000001">
    <property type="protein sequence ID" value="SMY06553.1"/>
    <property type="molecule type" value="Genomic_DNA"/>
</dbReference>
<dbReference type="GO" id="GO:0005509">
    <property type="term" value="F:calcium ion binding"/>
    <property type="evidence" value="ECO:0007669"/>
    <property type="project" value="InterPro"/>
</dbReference>
<dbReference type="PRINTS" id="PR00313">
    <property type="entry name" value="CABNDNGRPT"/>
</dbReference>
<dbReference type="InterPro" id="IPR003995">
    <property type="entry name" value="RTX_toxin_determinant-A"/>
</dbReference>
<feature type="domain" description="Haemolysin-type calcium binding-related" evidence="8">
    <location>
        <begin position="443"/>
        <end position="474"/>
    </location>
</feature>
<evidence type="ECO:0000313" key="9">
    <source>
        <dbReference type="EMBL" id="SMY06553.1"/>
    </source>
</evidence>
<evidence type="ECO:0000256" key="6">
    <source>
        <dbReference type="ARBA" id="ARBA00023026"/>
    </source>
</evidence>
<dbReference type="Proteomes" id="UP000201613">
    <property type="component" value="Unassembled WGS sequence"/>
</dbReference>
<dbReference type="PANTHER" id="PTHR38340:SF1">
    <property type="entry name" value="S-LAYER PROTEIN"/>
    <property type="match status" value="1"/>
</dbReference>
<dbReference type="PRINTS" id="PR01488">
    <property type="entry name" value="RTXTOXINA"/>
</dbReference>
<accession>A0A238LAG5</accession>
<dbReference type="AlphaFoldDB" id="A0A238LAG5"/>
<dbReference type="InterPro" id="IPR011049">
    <property type="entry name" value="Serralysin-like_metalloprot_C"/>
</dbReference>
<comment type="subcellular location">
    <subcellularLocation>
        <location evidence="1">Membrane</location>
    </subcellularLocation>
    <subcellularLocation>
        <location evidence="2">Secreted</location>
    </subcellularLocation>
</comment>
<evidence type="ECO:0000256" key="3">
    <source>
        <dbReference type="ARBA" id="ARBA00022525"/>
    </source>
</evidence>
<dbReference type="InterPro" id="IPR018511">
    <property type="entry name" value="Hemolysin-typ_Ca-bd_CS"/>
</dbReference>
<evidence type="ECO:0000256" key="2">
    <source>
        <dbReference type="ARBA" id="ARBA00004613"/>
    </source>
</evidence>
<dbReference type="EC" id="5.1.3.-" evidence="9"/>
<evidence type="ECO:0000259" key="8">
    <source>
        <dbReference type="Pfam" id="PF06594"/>
    </source>
</evidence>
<dbReference type="RefSeq" id="WP_093990716.1">
    <property type="nucleotide sequence ID" value="NZ_FXZK01000001.1"/>
</dbReference>
<dbReference type="InterPro" id="IPR001343">
    <property type="entry name" value="Hemolysn_Ca-bd"/>
</dbReference>
<dbReference type="GO" id="GO:0016020">
    <property type="term" value="C:membrane"/>
    <property type="evidence" value="ECO:0007669"/>
    <property type="project" value="UniProtKB-SubCell"/>
</dbReference>
<keyword evidence="10" id="KW-1185">Reference proteome</keyword>
<dbReference type="SUPFAM" id="SSF51120">
    <property type="entry name" value="beta-Roll"/>
    <property type="match status" value="5"/>
</dbReference>
<evidence type="ECO:0000313" key="10">
    <source>
        <dbReference type="Proteomes" id="UP000201613"/>
    </source>
</evidence>
<keyword evidence="4" id="KW-0800">Toxin</keyword>
<dbReference type="PROSITE" id="PS00330">
    <property type="entry name" value="HEMOLYSIN_CALCIUM"/>
    <property type="match status" value="7"/>
</dbReference>
<gene>
    <name evidence="9" type="primary">algE1</name>
    <name evidence="9" type="ORF">LOM8899_00680</name>
</gene>
<reference evidence="9 10" key="1">
    <citation type="submission" date="2017-05" db="EMBL/GenBank/DDBJ databases">
        <authorList>
            <person name="Song R."/>
            <person name="Chenine A.L."/>
            <person name="Ruprecht R.M."/>
        </authorList>
    </citation>
    <scope>NUCLEOTIDE SEQUENCE [LARGE SCALE GENOMIC DNA]</scope>
    <source>
        <strain evidence="9 10">CECT 8899</strain>
    </source>
</reference>
<dbReference type="InterPro" id="IPR050557">
    <property type="entry name" value="RTX_toxin/Mannuronan_C5-epim"/>
</dbReference>
<keyword evidence="6" id="KW-0843">Virulence</keyword>
<dbReference type="Pfam" id="PF00353">
    <property type="entry name" value="HemolysinCabind"/>
    <property type="match status" value="10"/>
</dbReference>
<dbReference type="GO" id="GO:0005576">
    <property type="term" value="C:extracellular region"/>
    <property type="evidence" value="ECO:0007669"/>
    <property type="project" value="UniProtKB-SubCell"/>
</dbReference>
<dbReference type="PANTHER" id="PTHR38340">
    <property type="entry name" value="S-LAYER PROTEIN"/>
    <property type="match status" value="1"/>
</dbReference>
<proteinExistence type="predicted"/>
<dbReference type="Pfam" id="PF06594">
    <property type="entry name" value="HCBP_related"/>
    <property type="match status" value="1"/>
</dbReference>
<keyword evidence="5" id="KW-0677">Repeat</keyword>
<organism evidence="9 10">
    <name type="scientific">Flavimaricola marinus</name>
    <dbReference type="NCBI Taxonomy" id="1819565"/>
    <lineage>
        <taxon>Bacteria</taxon>
        <taxon>Pseudomonadati</taxon>
        <taxon>Pseudomonadota</taxon>
        <taxon>Alphaproteobacteria</taxon>
        <taxon>Rhodobacterales</taxon>
        <taxon>Paracoccaceae</taxon>
        <taxon>Flavimaricola</taxon>
    </lineage>
</organism>
<name>A0A238LAG5_9RHOB</name>
<dbReference type="GO" id="GO:0016853">
    <property type="term" value="F:isomerase activity"/>
    <property type="evidence" value="ECO:0007669"/>
    <property type="project" value="UniProtKB-KW"/>
</dbReference>
<dbReference type="Gene3D" id="2.150.10.10">
    <property type="entry name" value="Serralysin-like metalloprotease, C-terminal"/>
    <property type="match status" value="7"/>
</dbReference>
<protein>
    <submittedName>
        <fullName evidence="9">Poly(Beta-D-mannuronate) C5 epimerase 1</fullName>
        <ecNumber evidence="9">5.1.3.-</ecNumber>
    </submittedName>
</protein>
<dbReference type="InterPro" id="IPR010566">
    <property type="entry name" value="Haemolys_ca-bd"/>
</dbReference>
<evidence type="ECO:0000256" key="1">
    <source>
        <dbReference type="ARBA" id="ARBA00004370"/>
    </source>
</evidence>
<evidence type="ECO:0000256" key="7">
    <source>
        <dbReference type="ARBA" id="ARBA00023136"/>
    </source>
</evidence>
<keyword evidence="7" id="KW-0472">Membrane</keyword>
<keyword evidence="9" id="KW-0413">Isomerase</keyword>
<evidence type="ECO:0000256" key="5">
    <source>
        <dbReference type="ARBA" id="ARBA00022737"/>
    </source>
</evidence>
<sequence length="1251" mass="127977">MSDATQSGTELDDSLTGDDGANTLLGLAGNDTLIGGNGADRLDGGDGNDILDAGSNTQSNGTEMLLGRGGDDTYLFSSGTYKATVMTEGSNSGSADSVVFGDMSLGDFDAVTINGTTIVFEFVNAYGQNSVVTIQGFGNIESFVFADGAILTAGDLALSAGSTGDDTLTALDTGSVLYGGAGADSLIGGIGADSLIGGDGDDQIFGGDGGDTLSGAAGDNVLSGGDGSDSYVASQTGGHALILGETGTSGSADTVIFASGYGTLAQPTLTADGHLLLVVTGPDGQSNSVEIAAYDAIESYVFADGTVIDAAQMLGLIATDGNDTIQGLDRNDTLTGMAGSDRIYGNDGDDVLSGGDGRDFLFGGEGDDTLHTSANEYTNIDEYLRGGNGNDTYIISRDTGRVMILGETASSGNADVVIFSGIDFDDITGASIASNGDLRLTLINAGGDEVRITIRDYQAIERFEFADGIVLTGETITMLATTDVSASDTSHVDLGALDAFDGHNGLTPIALGQVQNPDGSDYAFAHSYHVPNGMVHNMVDGDVWTSASLTNAIEYVVGDDSAQIISNLNSGGDIFFGNGGDDYAHGGGGADYLNGGAGNDTLYGGTYSDMVVGGAGNDLLTGDQMNDLLFGGDGDDTLEGGLALDVLFGGAGNDVIISRSDSGEPDVRVDGVDPVVVTDDPSSIDISGAASNDALFGGSGSDLFVFEFTVGAVADPEVLLAGVMDLYTLYDDMGTADVLDDIYTINGELDGAGNPKQIKLTDIPIDWTVITGLNDDRHDHWMDGIGNDVIHDFTVGEDQIVFIGHTVAIEGIEYVDTDGNGVLDTVITIGSDHVMDMGGMVTPLAHDNDLLGTVTLIDVQLSEADLAYSVVDVPVHGHDVMELTGDAMIDAYLLTNYTDETGAFLSAQELIPMFSSFETIGQASSYYSSNLGAINTYGDDVPTALFGSDGADVMQASDLGSYLAGGAGDDILLGSDTYAIQFGRDFIEGGDGDDLIYGSVQDDFLFGGEGDDTILGGGVMEMYASGTTIPVGDEDLIFGGAGNDTLAGGPSMDWIEGGDGDDTLLSASDIYIGNYTSDYVQFGGSTFEADDGAELTRDFRTLDDYLIGGDGADSFVFDVLTSEVDGAVIQTSFGVDTIYDFDASEGDTLSITVHGASAGSAYAEVSAVLVDGIDSAVINVISTTSDNLATTIDPISGDPIVETDYTGSVGEILLIGVSAAEAEALLDLAGGFTLSEPALGAAAYYEDILGF</sequence>
<keyword evidence="3" id="KW-0964">Secreted</keyword>
<dbReference type="GO" id="GO:0090729">
    <property type="term" value="F:toxin activity"/>
    <property type="evidence" value="ECO:0007669"/>
    <property type="project" value="UniProtKB-KW"/>
</dbReference>
<evidence type="ECO:0000256" key="4">
    <source>
        <dbReference type="ARBA" id="ARBA00022656"/>
    </source>
</evidence>